<dbReference type="InterPro" id="IPR058240">
    <property type="entry name" value="rSAM_sf"/>
</dbReference>
<dbReference type="GO" id="GO:0003824">
    <property type="term" value="F:catalytic activity"/>
    <property type="evidence" value="ECO:0007669"/>
    <property type="project" value="InterPro"/>
</dbReference>
<evidence type="ECO:0000313" key="6">
    <source>
        <dbReference type="EMBL" id="KKK56901.1"/>
    </source>
</evidence>
<dbReference type="Pfam" id="PF04055">
    <property type="entry name" value="Radical_SAM"/>
    <property type="match status" value="1"/>
</dbReference>
<evidence type="ECO:0000256" key="2">
    <source>
        <dbReference type="ARBA" id="ARBA00022723"/>
    </source>
</evidence>
<name>A0A0F8ZA18_9ZZZZ</name>
<keyword evidence="3" id="KW-0408">Iron</keyword>
<keyword evidence="1" id="KW-0949">S-adenosyl-L-methionine</keyword>
<dbReference type="PROSITE" id="PS51918">
    <property type="entry name" value="RADICAL_SAM"/>
    <property type="match status" value="1"/>
</dbReference>
<dbReference type="SFLD" id="SFLDS00029">
    <property type="entry name" value="Radical_SAM"/>
    <property type="match status" value="1"/>
</dbReference>
<dbReference type="InterPro" id="IPR007197">
    <property type="entry name" value="rSAM"/>
</dbReference>
<organism evidence="6">
    <name type="scientific">marine sediment metagenome</name>
    <dbReference type="NCBI Taxonomy" id="412755"/>
    <lineage>
        <taxon>unclassified sequences</taxon>
        <taxon>metagenomes</taxon>
        <taxon>ecological metagenomes</taxon>
    </lineage>
</organism>
<dbReference type="GO" id="GO:0051536">
    <property type="term" value="F:iron-sulfur cluster binding"/>
    <property type="evidence" value="ECO:0007669"/>
    <property type="project" value="UniProtKB-KW"/>
</dbReference>
<protein>
    <recommendedName>
        <fullName evidence="5">Radical SAM core domain-containing protein</fullName>
    </recommendedName>
</protein>
<gene>
    <name evidence="6" type="ORF">LCGC14_3059900</name>
</gene>
<proteinExistence type="predicted"/>
<keyword evidence="4" id="KW-0411">Iron-sulfur</keyword>
<evidence type="ECO:0000256" key="1">
    <source>
        <dbReference type="ARBA" id="ARBA00022691"/>
    </source>
</evidence>
<sequence>MIEWANKNKYNSFNSMKGLTYYENYRKIRYWLRGKGELPPPIECSLDPIMKCNHHCYYCNSQFYLKTTWGQLSWGDMHDLIEFLAKWGVRGVCFGGGGESTLHSDTSTMINYVQELGMESALVTNGSHLYDGYLLNSLIDCRWVGISLDAADAKTYKKIHGVD</sequence>
<dbReference type="InterPro" id="IPR013785">
    <property type="entry name" value="Aldolase_TIM"/>
</dbReference>
<dbReference type="InterPro" id="IPR050377">
    <property type="entry name" value="Radical_SAM_PqqE_MftC-like"/>
</dbReference>
<dbReference type="SUPFAM" id="SSF102114">
    <property type="entry name" value="Radical SAM enzymes"/>
    <property type="match status" value="1"/>
</dbReference>
<feature type="non-terminal residue" evidence="6">
    <location>
        <position position="163"/>
    </location>
</feature>
<reference evidence="6" key="1">
    <citation type="journal article" date="2015" name="Nature">
        <title>Complex archaea that bridge the gap between prokaryotes and eukaryotes.</title>
        <authorList>
            <person name="Spang A."/>
            <person name="Saw J.H."/>
            <person name="Jorgensen S.L."/>
            <person name="Zaremba-Niedzwiedzka K."/>
            <person name="Martijn J."/>
            <person name="Lind A.E."/>
            <person name="van Eijk R."/>
            <person name="Schleper C."/>
            <person name="Guy L."/>
            <person name="Ettema T.J."/>
        </authorList>
    </citation>
    <scope>NUCLEOTIDE SEQUENCE</scope>
</reference>
<dbReference type="AlphaFoldDB" id="A0A0F8ZA18"/>
<dbReference type="PANTHER" id="PTHR11228">
    <property type="entry name" value="RADICAL SAM DOMAIN PROTEIN"/>
    <property type="match status" value="1"/>
</dbReference>
<comment type="caution">
    <text evidence="6">The sequence shown here is derived from an EMBL/GenBank/DDBJ whole genome shotgun (WGS) entry which is preliminary data.</text>
</comment>
<dbReference type="EMBL" id="LAZR01064761">
    <property type="protein sequence ID" value="KKK56901.1"/>
    <property type="molecule type" value="Genomic_DNA"/>
</dbReference>
<dbReference type="Gene3D" id="3.20.20.70">
    <property type="entry name" value="Aldolase class I"/>
    <property type="match status" value="1"/>
</dbReference>
<evidence type="ECO:0000256" key="4">
    <source>
        <dbReference type="ARBA" id="ARBA00023014"/>
    </source>
</evidence>
<keyword evidence="2" id="KW-0479">Metal-binding</keyword>
<evidence type="ECO:0000259" key="5">
    <source>
        <dbReference type="PROSITE" id="PS51918"/>
    </source>
</evidence>
<dbReference type="PANTHER" id="PTHR11228:SF7">
    <property type="entry name" value="PQQA PEPTIDE CYCLASE"/>
    <property type="match status" value="1"/>
</dbReference>
<feature type="domain" description="Radical SAM core" evidence="5">
    <location>
        <begin position="36"/>
        <end position="163"/>
    </location>
</feature>
<dbReference type="GO" id="GO:0046872">
    <property type="term" value="F:metal ion binding"/>
    <property type="evidence" value="ECO:0007669"/>
    <property type="project" value="UniProtKB-KW"/>
</dbReference>
<accession>A0A0F8ZA18</accession>
<dbReference type="CDD" id="cd01335">
    <property type="entry name" value="Radical_SAM"/>
    <property type="match status" value="1"/>
</dbReference>
<evidence type="ECO:0000256" key="3">
    <source>
        <dbReference type="ARBA" id="ARBA00023004"/>
    </source>
</evidence>